<reference evidence="2" key="1">
    <citation type="journal article" date="2020" name="Nature">
        <title>Giant virus diversity and host interactions through global metagenomics.</title>
        <authorList>
            <person name="Schulz F."/>
            <person name="Roux S."/>
            <person name="Paez-Espino D."/>
            <person name="Jungbluth S."/>
            <person name="Walsh D.A."/>
            <person name="Denef V.J."/>
            <person name="McMahon K.D."/>
            <person name="Konstantinidis K.T."/>
            <person name="Eloe-Fadrosh E.A."/>
            <person name="Kyrpides N.C."/>
            <person name="Woyke T."/>
        </authorList>
    </citation>
    <scope>NUCLEOTIDE SEQUENCE</scope>
    <source>
        <strain evidence="2">GVMAG-S-1101182-85</strain>
    </source>
</reference>
<keyword evidence="1" id="KW-0812">Transmembrane</keyword>
<evidence type="ECO:0000256" key="1">
    <source>
        <dbReference type="SAM" id="Phobius"/>
    </source>
</evidence>
<evidence type="ECO:0000313" key="2">
    <source>
        <dbReference type="EMBL" id="QHU14156.1"/>
    </source>
</evidence>
<proteinExistence type="predicted"/>
<dbReference type="AlphaFoldDB" id="A0A6C0KAP8"/>
<organism evidence="2">
    <name type="scientific">viral metagenome</name>
    <dbReference type="NCBI Taxonomy" id="1070528"/>
    <lineage>
        <taxon>unclassified sequences</taxon>
        <taxon>metagenomes</taxon>
        <taxon>organismal metagenomes</taxon>
    </lineage>
</organism>
<protein>
    <submittedName>
        <fullName evidence="2">Uncharacterized protein</fullName>
    </submittedName>
</protein>
<feature type="transmembrane region" description="Helical" evidence="1">
    <location>
        <begin position="47"/>
        <end position="65"/>
    </location>
</feature>
<feature type="transmembrane region" description="Helical" evidence="1">
    <location>
        <begin position="21"/>
        <end position="41"/>
    </location>
</feature>
<name>A0A6C0KAP8_9ZZZZ</name>
<accession>A0A6C0KAP8</accession>
<keyword evidence="1" id="KW-0472">Membrane</keyword>
<dbReference type="EMBL" id="MN740831">
    <property type="protein sequence ID" value="QHU14156.1"/>
    <property type="molecule type" value="Genomic_DNA"/>
</dbReference>
<sequence length="84" mass="9224">MPCPYANALGMPGQGVHAARILGMSINDWLATFILAIPIAFLFQIEYVYALIGFFVLGEVLHYVFGVKTAFLKMIGLEPNCDSI</sequence>
<keyword evidence="1" id="KW-1133">Transmembrane helix</keyword>